<feature type="non-terminal residue" evidence="2">
    <location>
        <position position="135"/>
    </location>
</feature>
<accession>A0A4Y1ZRB0</accession>
<comment type="caution">
    <text evidence="2">The sequence shown here is derived from an EMBL/GenBank/DDBJ whole genome shotgun (WGS) entry which is preliminary data.</text>
</comment>
<feature type="compositionally biased region" description="Polar residues" evidence="1">
    <location>
        <begin position="25"/>
        <end position="53"/>
    </location>
</feature>
<dbReference type="AlphaFoldDB" id="A0A4Y1ZRB0"/>
<evidence type="ECO:0000313" key="3">
    <source>
        <dbReference type="Proteomes" id="UP000499080"/>
    </source>
</evidence>
<dbReference type="Proteomes" id="UP000499080">
    <property type="component" value="Unassembled WGS sequence"/>
</dbReference>
<dbReference type="EMBL" id="BGPR01227956">
    <property type="protein sequence ID" value="GBL63973.1"/>
    <property type="molecule type" value="Genomic_DNA"/>
</dbReference>
<name>A0A4Y1ZRB0_ARAVE</name>
<evidence type="ECO:0000313" key="2">
    <source>
        <dbReference type="EMBL" id="GBL63973.1"/>
    </source>
</evidence>
<feature type="region of interest" description="Disordered" evidence="1">
    <location>
        <begin position="25"/>
        <end position="80"/>
    </location>
</feature>
<sequence length="135" mass="15585">VFNEESPYPEEPGIISNSYQYKSATSLSPTHERSQSLVQRSVSNSSMPYQSMTLDRAKFSQMKNRHESKPPPPPPPIKSSKTRYIFLCLKTVLIDKKLFLNTFSAARRYIVVRSTCEKCQRLYVVVRSTCEKCQR</sequence>
<gene>
    <name evidence="2" type="ORF">AVEN_124931_1</name>
</gene>
<keyword evidence="3" id="KW-1185">Reference proteome</keyword>
<organism evidence="2 3">
    <name type="scientific">Araneus ventricosus</name>
    <name type="common">Orbweaver spider</name>
    <name type="synonym">Epeira ventricosa</name>
    <dbReference type="NCBI Taxonomy" id="182803"/>
    <lineage>
        <taxon>Eukaryota</taxon>
        <taxon>Metazoa</taxon>
        <taxon>Ecdysozoa</taxon>
        <taxon>Arthropoda</taxon>
        <taxon>Chelicerata</taxon>
        <taxon>Arachnida</taxon>
        <taxon>Araneae</taxon>
        <taxon>Araneomorphae</taxon>
        <taxon>Entelegynae</taxon>
        <taxon>Araneoidea</taxon>
        <taxon>Araneidae</taxon>
        <taxon>Araneus</taxon>
    </lineage>
</organism>
<proteinExistence type="predicted"/>
<evidence type="ECO:0000256" key="1">
    <source>
        <dbReference type="SAM" id="MobiDB-lite"/>
    </source>
</evidence>
<feature type="non-terminal residue" evidence="2">
    <location>
        <position position="1"/>
    </location>
</feature>
<reference evidence="2 3" key="1">
    <citation type="journal article" date="2019" name="Sci. Rep.">
        <title>Orb-weaving spider Araneus ventricosus genome elucidates the spidroin gene catalogue.</title>
        <authorList>
            <person name="Kono N."/>
            <person name="Nakamura H."/>
            <person name="Ohtoshi R."/>
            <person name="Moran D.A.P."/>
            <person name="Shinohara A."/>
            <person name="Yoshida Y."/>
            <person name="Fujiwara M."/>
            <person name="Mori M."/>
            <person name="Tomita M."/>
            <person name="Arakawa K."/>
        </authorList>
    </citation>
    <scope>NUCLEOTIDE SEQUENCE [LARGE SCALE GENOMIC DNA]</scope>
</reference>
<protein>
    <submittedName>
        <fullName evidence="2">Uncharacterized protein</fullName>
    </submittedName>
</protein>